<sequence>MRGRRTRRPLRRACAPLHRGAPRVHPRARPHGPARGPRHHPRRAPLADRPAERLPLPDPLPAGRGPVRPPRAHHAARRRGPLGGVPLPAEPRDRGTGADGVTPAPGTRTARSKEARVARRNNGPRTRLAPELRRAQIIEAAIEVFAGREPSEVTFEEIAEAAGVSRALVYNYFGDRGGLLGAVCLRCFEQLDDAIAPAFDPSLRPSQQAREWIRRYLTFAAENPAPWSMIGSATASQHPAVQEARQRRIESVVERWGGGPEVRIIAASINGLLLAGMSAYEELDDDLEFDRLVDILGVFAWKGLGQLIPSGIATHPPAFAKT</sequence>
<feature type="compositionally biased region" description="Basic residues" evidence="3">
    <location>
        <begin position="20"/>
        <end position="43"/>
    </location>
</feature>
<organism evidence="5 6">
    <name type="scientific">Actinomarinicola tropica</name>
    <dbReference type="NCBI Taxonomy" id="2789776"/>
    <lineage>
        <taxon>Bacteria</taxon>
        <taxon>Bacillati</taxon>
        <taxon>Actinomycetota</taxon>
        <taxon>Acidimicrobiia</taxon>
        <taxon>Acidimicrobiales</taxon>
        <taxon>Iamiaceae</taxon>
        <taxon>Actinomarinicola</taxon>
    </lineage>
</organism>
<feature type="domain" description="HTH tetR-type" evidence="4">
    <location>
        <begin position="131"/>
        <end position="191"/>
    </location>
</feature>
<dbReference type="InterPro" id="IPR050109">
    <property type="entry name" value="HTH-type_TetR-like_transc_reg"/>
</dbReference>
<dbReference type="GO" id="GO:0003700">
    <property type="term" value="F:DNA-binding transcription factor activity"/>
    <property type="evidence" value="ECO:0007669"/>
    <property type="project" value="TreeGrafter"/>
</dbReference>
<dbReference type="GO" id="GO:0000976">
    <property type="term" value="F:transcription cis-regulatory region binding"/>
    <property type="evidence" value="ECO:0007669"/>
    <property type="project" value="TreeGrafter"/>
</dbReference>
<reference evidence="5 6" key="1">
    <citation type="submission" date="2019-11" db="EMBL/GenBank/DDBJ databases">
        <authorList>
            <person name="He Y."/>
        </authorList>
    </citation>
    <scope>NUCLEOTIDE SEQUENCE [LARGE SCALE GENOMIC DNA]</scope>
    <source>
        <strain evidence="5 6">SCSIO 58843</strain>
    </source>
</reference>
<dbReference type="AlphaFoldDB" id="A0A5Q2RMM6"/>
<proteinExistence type="predicted"/>
<feature type="compositionally biased region" description="Basic residues" evidence="3">
    <location>
        <begin position="1"/>
        <end position="11"/>
    </location>
</feature>
<feature type="region of interest" description="Disordered" evidence="3">
    <location>
        <begin position="1"/>
        <end position="126"/>
    </location>
</feature>
<gene>
    <name evidence="5" type="ORF">GH723_09695</name>
</gene>
<name>A0A5Q2RMM6_9ACTN</name>
<dbReference type="PROSITE" id="PS50977">
    <property type="entry name" value="HTH_TETR_2"/>
    <property type="match status" value="1"/>
</dbReference>
<dbReference type="PANTHER" id="PTHR30055:SF226">
    <property type="entry name" value="HTH-TYPE TRANSCRIPTIONAL REGULATOR PKSA"/>
    <property type="match status" value="1"/>
</dbReference>
<dbReference type="Proteomes" id="UP000334019">
    <property type="component" value="Chromosome"/>
</dbReference>
<dbReference type="Gene3D" id="1.10.357.10">
    <property type="entry name" value="Tetracycline Repressor, domain 2"/>
    <property type="match status" value="1"/>
</dbReference>
<evidence type="ECO:0000256" key="3">
    <source>
        <dbReference type="SAM" id="MobiDB-lite"/>
    </source>
</evidence>
<keyword evidence="6" id="KW-1185">Reference proteome</keyword>
<dbReference type="InterPro" id="IPR009057">
    <property type="entry name" value="Homeodomain-like_sf"/>
</dbReference>
<evidence type="ECO:0000313" key="6">
    <source>
        <dbReference type="Proteomes" id="UP000334019"/>
    </source>
</evidence>
<accession>A0A5Q2RMM6</accession>
<feature type="compositionally biased region" description="Basic residues" evidence="3">
    <location>
        <begin position="70"/>
        <end position="80"/>
    </location>
</feature>
<dbReference type="Pfam" id="PF00440">
    <property type="entry name" value="TetR_N"/>
    <property type="match status" value="1"/>
</dbReference>
<dbReference type="EMBL" id="CP045851">
    <property type="protein sequence ID" value="QGG95347.1"/>
    <property type="molecule type" value="Genomic_DNA"/>
</dbReference>
<evidence type="ECO:0000259" key="4">
    <source>
        <dbReference type="PROSITE" id="PS50977"/>
    </source>
</evidence>
<evidence type="ECO:0000256" key="2">
    <source>
        <dbReference type="PROSITE-ProRule" id="PRU00335"/>
    </source>
</evidence>
<keyword evidence="1 2" id="KW-0238">DNA-binding</keyword>
<protein>
    <submittedName>
        <fullName evidence="5">TetR family transcriptional regulator</fullName>
    </submittedName>
</protein>
<dbReference type="SUPFAM" id="SSF46689">
    <property type="entry name" value="Homeodomain-like"/>
    <property type="match status" value="1"/>
</dbReference>
<dbReference type="PANTHER" id="PTHR30055">
    <property type="entry name" value="HTH-TYPE TRANSCRIPTIONAL REGULATOR RUTR"/>
    <property type="match status" value="1"/>
</dbReference>
<feature type="DNA-binding region" description="H-T-H motif" evidence="2">
    <location>
        <begin position="154"/>
        <end position="173"/>
    </location>
</feature>
<evidence type="ECO:0000256" key="1">
    <source>
        <dbReference type="ARBA" id="ARBA00023125"/>
    </source>
</evidence>
<dbReference type="KEGG" id="atq:GH723_09695"/>
<dbReference type="InterPro" id="IPR001647">
    <property type="entry name" value="HTH_TetR"/>
</dbReference>
<evidence type="ECO:0000313" key="5">
    <source>
        <dbReference type="EMBL" id="QGG95347.1"/>
    </source>
</evidence>
<dbReference type="PRINTS" id="PR00455">
    <property type="entry name" value="HTHTETR"/>
</dbReference>